<proteinExistence type="inferred from homology"/>
<evidence type="ECO:0000313" key="10">
    <source>
        <dbReference type="EMBL" id="MBZ6076673.1"/>
    </source>
</evidence>
<dbReference type="RefSeq" id="WP_224312989.1">
    <property type="nucleotide sequence ID" value="NZ_JAIRBM010000006.1"/>
</dbReference>
<comment type="similarity">
    <text evidence="2">Belongs to the bacterial solute-binding protein 1 family.</text>
</comment>
<feature type="chain" id="PRO_5045129369" description="Probable sugar-binding periplasmic protein" evidence="9">
    <location>
        <begin position="25"/>
        <end position="414"/>
    </location>
</feature>
<sequence length="414" mass="44684">MRLKTRVSAYTLAVALVWNSGALAQQMKAEVLHWWTSAGESAAVKVFADQFTKAGGTWVDNAIAGGANARTAGINRMVGGNPPTMMQFNTGKQFDELVSNDLLRDVESQAKAGKWREIMPKPIVDATVRNGKFYAVPVNIHGQNWLFYNTKVFADAGVEPPKTFPELIEAGEKLKAKGVIPLALGGQPTWEHNLFRAVLVGHGGADLFRKVYGARDQAAAKSPKMKETIELFGKMRGLVDPGSPGRNWNDATALVITNKAAMHFNGDWAKGEFIAAGQTAGKEYGCTLVGEGGGKLVIGGDVFVFPATKDKAMLATQDKLTEVLLDPTTQIEFNKKKGSIPARMDVDVSSMDICAQKSHAVLSDPANQVEAMELLSTPNFSGAMQDAVTQYWNNPNMSTDAFIEKITAAMRDAS</sequence>
<keyword evidence="11" id="KW-1185">Reference proteome</keyword>
<reference evidence="10 11" key="1">
    <citation type="submission" date="2021-09" db="EMBL/GenBank/DDBJ databases">
        <title>The complete genome sequence of a new microorganism.</title>
        <authorList>
            <person name="Zi Z."/>
        </authorList>
    </citation>
    <scope>NUCLEOTIDE SEQUENCE [LARGE SCALE GENOMIC DNA]</scope>
    <source>
        <strain evidence="10 11">WGZ8</strain>
    </source>
</reference>
<gene>
    <name evidence="10" type="ORF">K9B37_10340</name>
</gene>
<dbReference type="InterPro" id="IPR006059">
    <property type="entry name" value="SBP"/>
</dbReference>
<dbReference type="Gene3D" id="3.40.190.10">
    <property type="entry name" value="Periplasmic binding protein-like II"/>
    <property type="match status" value="2"/>
</dbReference>
<keyword evidence="3" id="KW-0813">Transport</keyword>
<name>A0ABS7VNZ8_9HYPH</name>
<keyword evidence="6" id="KW-0574">Periplasm</keyword>
<keyword evidence="4" id="KW-0762">Sugar transport</keyword>
<protein>
    <recommendedName>
        <fullName evidence="8">Probable sugar-binding periplasmic protein</fullName>
    </recommendedName>
</protein>
<evidence type="ECO:0000256" key="8">
    <source>
        <dbReference type="ARBA" id="ARBA00049753"/>
    </source>
</evidence>
<organism evidence="10 11">
    <name type="scientific">Microvirga puerhi</name>
    <dbReference type="NCBI Taxonomy" id="2876078"/>
    <lineage>
        <taxon>Bacteria</taxon>
        <taxon>Pseudomonadati</taxon>
        <taxon>Pseudomonadota</taxon>
        <taxon>Alphaproteobacteria</taxon>
        <taxon>Hyphomicrobiales</taxon>
        <taxon>Methylobacteriaceae</taxon>
        <taxon>Microvirga</taxon>
    </lineage>
</organism>
<accession>A0ABS7VNZ8</accession>
<evidence type="ECO:0000256" key="7">
    <source>
        <dbReference type="ARBA" id="ARBA00049629"/>
    </source>
</evidence>
<evidence type="ECO:0000256" key="4">
    <source>
        <dbReference type="ARBA" id="ARBA00022597"/>
    </source>
</evidence>
<dbReference type="Pfam" id="PF01547">
    <property type="entry name" value="SBP_bac_1"/>
    <property type="match status" value="1"/>
</dbReference>
<dbReference type="SUPFAM" id="SSF53850">
    <property type="entry name" value="Periplasmic binding protein-like II"/>
    <property type="match status" value="1"/>
</dbReference>
<dbReference type="EMBL" id="JAIRBM010000006">
    <property type="protein sequence ID" value="MBZ6076673.1"/>
    <property type="molecule type" value="Genomic_DNA"/>
</dbReference>
<comment type="function">
    <text evidence="7">Part of a binding-protein-dependent transport system for a sugar.</text>
</comment>
<comment type="caution">
    <text evidence="10">The sequence shown here is derived from an EMBL/GenBank/DDBJ whole genome shotgun (WGS) entry which is preliminary data.</text>
</comment>
<comment type="subcellular location">
    <subcellularLocation>
        <location evidence="1">Periplasm</location>
    </subcellularLocation>
</comment>
<dbReference type="PANTHER" id="PTHR43649:SF28">
    <property type="entry name" value="BINDING PROTEIN COMPONENT OF ABC SUGAR TRANSPORTER-RELATED"/>
    <property type="match status" value="1"/>
</dbReference>
<dbReference type="InterPro" id="IPR050490">
    <property type="entry name" value="Bact_solute-bd_prot1"/>
</dbReference>
<evidence type="ECO:0000313" key="11">
    <source>
        <dbReference type="Proteomes" id="UP000704176"/>
    </source>
</evidence>
<evidence type="ECO:0000256" key="6">
    <source>
        <dbReference type="ARBA" id="ARBA00022764"/>
    </source>
</evidence>
<evidence type="ECO:0000256" key="5">
    <source>
        <dbReference type="ARBA" id="ARBA00022729"/>
    </source>
</evidence>
<dbReference type="Proteomes" id="UP000704176">
    <property type="component" value="Unassembled WGS sequence"/>
</dbReference>
<evidence type="ECO:0000256" key="2">
    <source>
        <dbReference type="ARBA" id="ARBA00008520"/>
    </source>
</evidence>
<evidence type="ECO:0000256" key="3">
    <source>
        <dbReference type="ARBA" id="ARBA00022448"/>
    </source>
</evidence>
<evidence type="ECO:0000256" key="9">
    <source>
        <dbReference type="SAM" id="SignalP"/>
    </source>
</evidence>
<evidence type="ECO:0000256" key="1">
    <source>
        <dbReference type="ARBA" id="ARBA00004418"/>
    </source>
</evidence>
<keyword evidence="5 9" id="KW-0732">Signal</keyword>
<dbReference type="PANTHER" id="PTHR43649">
    <property type="entry name" value="ARABINOSE-BINDING PROTEIN-RELATED"/>
    <property type="match status" value="1"/>
</dbReference>
<feature type="signal peptide" evidence="9">
    <location>
        <begin position="1"/>
        <end position="24"/>
    </location>
</feature>